<comment type="catalytic activity">
    <reaction evidence="17 18">
        <text>a ubiquinone + NADH + 5 H(+)(in) = a ubiquinol + NAD(+) + 4 H(+)(out)</text>
        <dbReference type="Rhea" id="RHEA:29091"/>
        <dbReference type="Rhea" id="RHEA-COMP:9565"/>
        <dbReference type="Rhea" id="RHEA-COMP:9566"/>
        <dbReference type="ChEBI" id="CHEBI:15378"/>
        <dbReference type="ChEBI" id="CHEBI:16389"/>
        <dbReference type="ChEBI" id="CHEBI:17976"/>
        <dbReference type="ChEBI" id="CHEBI:57540"/>
        <dbReference type="ChEBI" id="CHEBI:57945"/>
        <dbReference type="EC" id="7.1.1.2"/>
    </reaction>
</comment>
<feature type="domain" description="NADH:quinone oxidoreductase/Mrp antiporter transmembrane" evidence="19">
    <location>
        <begin position="112"/>
        <end position="398"/>
    </location>
</feature>
<evidence type="ECO:0000256" key="5">
    <source>
        <dbReference type="ARBA" id="ARBA00022448"/>
    </source>
</evidence>
<evidence type="ECO:0000256" key="10">
    <source>
        <dbReference type="ARBA" id="ARBA00022989"/>
    </source>
</evidence>
<reference evidence="21" key="1">
    <citation type="submission" date="2016-07" db="EMBL/GenBank/DDBJ databases">
        <title>Flightless scaly-tailed squirrels never learn how to fly.</title>
        <authorList>
            <person name="Fabre P.-H."/>
            <person name="Tilak M.-K."/>
            <person name="Denys C."/>
            <person name="Gaubert P."/>
            <person name="Nicolas V."/>
            <person name="Douzery E.J.P."/>
            <person name="Marivaux L."/>
        </authorList>
    </citation>
    <scope>NUCLEOTIDE SEQUENCE</scope>
</reference>
<feature type="transmembrane region" description="Helical" evidence="18">
    <location>
        <begin position="223"/>
        <end position="244"/>
    </location>
</feature>
<evidence type="ECO:0000256" key="14">
    <source>
        <dbReference type="ARBA" id="ARBA00023136"/>
    </source>
</evidence>
<feature type="transmembrane region" description="Helical" evidence="18">
    <location>
        <begin position="94"/>
        <end position="110"/>
    </location>
</feature>
<evidence type="ECO:0000259" key="19">
    <source>
        <dbReference type="Pfam" id="PF00361"/>
    </source>
</evidence>
<feature type="transmembrane region" description="Helical" evidence="18">
    <location>
        <begin position="256"/>
        <end position="277"/>
    </location>
</feature>
<sequence length="459" mass="51688">MLKIITPTIMLIPTTWYSKNNMIWINSSIYSLLISLACLFTVAQNQMYGTNSSQVFSSDHLSAPLLLLTTWLLPLMIMASQNHLSKETPVRKKLYITMLVLLQTLLIMTFSATELILFYILFEATLIPTLIIITRWGNQTERLKAGLYFLFYTLMGSLPLLIALTYIYNSLHSLNFLLFFYQYKLTHVTWSNNLLWLACILAFMVKMPLYGLHLWLPKAHVEAPIAGSMVLAAILLKLGGYGMMRISLILDPMTESMAHPFILLSLWGMVMTSAICLRQTDLKSLIAYSSVSHMALVIVAIMIQSPLSYMGATTLMIAHGLTSSMLFCLANSNYERTHSRTMILARGLQTILPLMASWWIMASMSNLALPPSINLIGELLIIMASFSWSNFTIALTGLNMTITALYTLYMLIMTQRGKTAQTLNNITPSYTRENSLMLMHLLPLILLSINPKSILGALY</sequence>
<dbReference type="GO" id="GO:0031966">
    <property type="term" value="C:mitochondrial membrane"/>
    <property type="evidence" value="ECO:0007669"/>
    <property type="project" value="UniProtKB-SubCell"/>
</dbReference>
<evidence type="ECO:0000256" key="4">
    <source>
        <dbReference type="ARBA" id="ARBA00021006"/>
    </source>
</evidence>
<evidence type="ECO:0000256" key="15">
    <source>
        <dbReference type="ARBA" id="ARBA00024313"/>
    </source>
</evidence>
<evidence type="ECO:0000256" key="3">
    <source>
        <dbReference type="ARBA" id="ARBA00012944"/>
    </source>
</evidence>
<organism evidence="21">
    <name type="scientific">Idiurus macrotis</name>
    <name type="common">Long-eared scaly-tailed flying squirrel</name>
    <dbReference type="NCBI Taxonomy" id="101667"/>
    <lineage>
        <taxon>Eukaryota</taxon>
        <taxon>Metazoa</taxon>
        <taxon>Chordata</taxon>
        <taxon>Craniata</taxon>
        <taxon>Vertebrata</taxon>
        <taxon>Euteleostomi</taxon>
        <taxon>Mammalia</taxon>
        <taxon>Eutheria</taxon>
        <taxon>Euarchontoglires</taxon>
        <taxon>Glires</taxon>
        <taxon>Rodentia</taxon>
        <taxon>Anomaluromorpha</taxon>
        <taxon>Anomaluridae</taxon>
        <taxon>Idiurus</taxon>
    </lineage>
</organism>
<feature type="transmembrane region" description="Helical" evidence="18">
    <location>
        <begin position="309"/>
        <end position="331"/>
    </location>
</feature>
<evidence type="ECO:0000256" key="13">
    <source>
        <dbReference type="ARBA" id="ARBA00023128"/>
    </source>
</evidence>
<keyword evidence="10 18" id="KW-1133">Transmembrane helix</keyword>
<dbReference type="AlphaFoldDB" id="A0A343EVT6"/>
<feature type="transmembrane region" description="Helical" evidence="18">
    <location>
        <begin position="63"/>
        <end position="82"/>
    </location>
</feature>
<dbReference type="InterPro" id="IPR000260">
    <property type="entry name" value="NADH4_N"/>
</dbReference>
<dbReference type="PANTHER" id="PTHR43507:SF20">
    <property type="entry name" value="NADH-UBIQUINONE OXIDOREDUCTASE CHAIN 4"/>
    <property type="match status" value="1"/>
</dbReference>
<gene>
    <name evidence="21" type="primary">ND4</name>
</gene>
<dbReference type="InterPro" id="IPR001750">
    <property type="entry name" value="ND/Mrp_TM"/>
</dbReference>
<dbReference type="GO" id="GO:0015990">
    <property type="term" value="P:electron transport coupled proton transport"/>
    <property type="evidence" value="ECO:0007669"/>
    <property type="project" value="TreeGrafter"/>
</dbReference>
<dbReference type="RefSeq" id="YP_009502801.1">
    <property type="nucleotide sequence ID" value="NC_038162.1"/>
</dbReference>
<comment type="similarity">
    <text evidence="2 18">Belongs to the complex I subunit 4 family.</text>
</comment>
<keyword evidence="6 18" id="KW-0679">Respiratory chain</keyword>
<dbReference type="NCBIfam" id="TIGR01972">
    <property type="entry name" value="NDH_I_M"/>
    <property type="match status" value="1"/>
</dbReference>
<keyword evidence="11 18" id="KW-0520">NAD</keyword>
<protein>
    <recommendedName>
        <fullName evidence="4 18">NADH-ubiquinone oxidoreductase chain 4</fullName>
        <ecNumber evidence="3 18">7.1.1.2</ecNumber>
    </recommendedName>
</protein>
<keyword evidence="14 18" id="KW-0472">Membrane</keyword>
<dbReference type="Pfam" id="PF00361">
    <property type="entry name" value="Proton_antipo_M"/>
    <property type="match status" value="1"/>
</dbReference>
<dbReference type="GO" id="GO:0048039">
    <property type="term" value="F:ubiquinone binding"/>
    <property type="evidence" value="ECO:0007669"/>
    <property type="project" value="TreeGrafter"/>
</dbReference>
<evidence type="ECO:0000256" key="2">
    <source>
        <dbReference type="ARBA" id="ARBA00009025"/>
    </source>
</evidence>
<comment type="subunit">
    <text evidence="16">Core subunit of respiratory chain NADH dehydrogenase (Complex I) which is composed of 45 different subunits.</text>
</comment>
<evidence type="ECO:0000256" key="17">
    <source>
        <dbReference type="ARBA" id="ARBA00049551"/>
    </source>
</evidence>
<feature type="transmembrane region" description="Helical" evidence="18">
    <location>
        <begin position="21"/>
        <end position="43"/>
    </location>
</feature>
<evidence type="ECO:0000256" key="11">
    <source>
        <dbReference type="ARBA" id="ARBA00023027"/>
    </source>
</evidence>
<dbReference type="PRINTS" id="PR01437">
    <property type="entry name" value="NUOXDRDTASE4"/>
</dbReference>
<dbReference type="Pfam" id="PF01059">
    <property type="entry name" value="Oxidored_q5_N"/>
    <property type="match status" value="1"/>
</dbReference>
<comment type="function">
    <text evidence="15 18">Core subunit of the mitochondrial membrane respiratory chain NADH dehydrogenase (Complex I) which catalyzes electron transfer from NADH through the respiratory chain, using ubiquinone as an electron acceptor. Essential for the catalytic activity and assembly of complex I.</text>
</comment>
<comment type="subcellular location">
    <subcellularLocation>
        <location evidence="1 18">Mitochondrion membrane</location>
        <topology evidence="1 18">Multi-pass membrane protein</topology>
    </subcellularLocation>
</comment>
<feature type="transmembrane region" description="Helical" evidence="18">
    <location>
        <begin position="343"/>
        <end position="361"/>
    </location>
</feature>
<evidence type="ECO:0000256" key="1">
    <source>
        <dbReference type="ARBA" id="ARBA00004225"/>
    </source>
</evidence>
<feature type="domain" description="NADH:ubiquinone oxidoreductase chain 4 N-terminal" evidence="20">
    <location>
        <begin position="1"/>
        <end position="109"/>
    </location>
</feature>
<keyword evidence="7 18" id="KW-0812">Transmembrane</keyword>
<name>A0A343EVT6_IDIMA</name>
<keyword evidence="12 18" id="KW-0830">Ubiquinone</keyword>
<dbReference type="GeneID" id="37539929"/>
<dbReference type="EC" id="7.1.1.2" evidence="3 18"/>
<dbReference type="EMBL" id="KX529110">
    <property type="protein sequence ID" value="ASM91472.1"/>
    <property type="molecule type" value="Genomic_DNA"/>
</dbReference>
<feature type="transmembrane region" description="Helical" evidence="18">
    <location>
        <begin position="145"/>
        <end position="168"/>
    </location>
</feature>
<feature type="transmembrane region" description="Helical" evidence="18">
    <location>
        <begin position="284"/>
        <end position="303"/>
    </location>
</feature>
<evidence type="ECO:0000256" key="9">
    <source>
        <dbReference type="ARBA" id="ARBA00022982"/>
    </source>
</evidence>
<dbReference type="InterPro" id="IPR003918">
    <property type="entry name" value="NADH_UbQ_OxRdtase"/>
</dbReference>
<dbReference type="GO" id="GO:0042773">
    <property type="term" value="P:ATP synthesis coupled electron transport"/>
    <property type="evidence" value="ECO:0007669"/>
    <property type="project" value="InterPro"/>
</dbReference>
<evidence type="ECO:0000256" key="16">
    <source>
        <dbReference type="ARBA" id="ARBA00024376"/>
    </source>
</evidence>
<keyword evidence="9 18" id="KW-0249">Electron transport</keyword>
<dbReference type="PANTHER" id="PTHR43507">
    <property type="entry name" value="NADH-UBIQUINONE OXIDOREDUCTASE CHAIN 4"/>
    <property type="match status" value="1"/>
</dbReference>
<feature type="transmembrane region" description="Helical" evidence="18">
    <location>
        <begin position="381"/>
        <end position="409"/>
    </location>
</feature>
<keyword evidence="5 18" id="KW-0813">Transport</keyword>
<dbReference type="CTD" id="4538"/>
<keyword evidence="8" id="KW-1278">Translocase</keyword>
<geneLocation type="mitochondrion" evidence="21"/>
<proteinExistence type="inferred from homology"/>
<dbReference type="GO" id="GO:0003954">
    <property type="term" value="F:NADH dehydrogenase activity"/>
    <property type="evidence" value="ECO:0007669"/>
    <property type="project" value="TreeGrafter"/>
</dbReference>
<evidence type="ECO:0000256" key="7">
    <source>
        <dbReference type="ARBA" id="ARBA00022692"/>
    </source>
</evidence>
<feature type="transmembrane region" description="Helical" evidence="18">
    <location>
        <begin position="194"/>
        <end position="216"/>
    </location>
</feature>
<feature type="transmembrane region" description="Helical" evidence="18">
    <location>
        <begin position="116"/>
        <end position="133"/>
    </location>
</feature>
<evidence type="ECO:0000256" key="6">
    <source>
        <dbReference type="ARBA" id="ARBA00022660"/>
    </source>
</evidence>
<dbReference type="InterPro" id="IPR010227">
    <property type="entry name" value="NADH_Q_OxRdtase_chainM/4"/>
</dbReference>
<evidence type="ECO:0000256" key="8">
    <source>
        <dbReference type="ARBA" id="ARBA00022967"/>
    </source>
</evidence>
<evidence type="ECO:0000259" key="20">
    <source>
        <dbReference type="Pfam" id="PF01059"/>
    </source>
</evidence>
<keyword evidence="13 18" id="KW-0496">Mitochondrion</keyword>
<accession>A0A343EVT6</accession>
<evidence type="ECO:0000256" key="12">
    <source>
        <dbReference type="ARBA" id="ARBA00023075"/>
    </source>
</evidence>
<evidence type="ECO:0000256" key="18">
    <source>
        <dbReference type="RuleBase" id="RU003297"/>
    </source>
</evidence>
<evidence type="ECO:0000313" key="21">
    <source>
        <dbReference type="EMBL" id="ASM91472.1"/>
    </source>
</evidence>
<dbReference type="GO" id="GO:0008137">
    <property type="term" value="F:NADH dehydrogenase (ubiquinone) activity"/>
    <property type="evidence" value="ECO:0007669"/>
    <property type="project" value="UniProtKB-UniRule"/>
</dbReference>